<dbReference type="PROSITE" id="PS51900">
    <property type="entry name" value="CB"/>
    <property type="match status" value="1"/>
</dbReference>
<dbReference type="GO" id="GO:0006310">
    <property type="term" value="P:DNA recombination"/>
    <property type="evidence" value="ECO:0007669"/>
    <property type="project" value="UniProtKB-KW"/>
</dbReference>
<accession>A0A3N5APR4</accession>
<dbReference type="Proteomes" id="UP000282654">
    <property type="component" value="Unassembled WGS sequence"/>
</dbReference>
<dbReference type="RefSeq" id="WP_123929932.1">
    <property type="nucleotide sequence ID" value="NZ_RKRE01000002.1"/>
</dbReference>
<dbReference type="InterPro" id="IPR050090">
    <property type="entry name" value="Tyrosine_recombinase_XerCD"/>
</dbReference>
<dbReference type="InterPro" id="IPR013762">
    <property type="entry name" value="Integrase-like_cat_sf"/>
</dbReference>
<dbReference type="AlphaFoldDB" id="A0A3N5APR4"/>
<dbReference type="CDD" id="cd01189">
    <property type="entry name" value="INT_ICEBs1_C_like"/>
    <property type="match status" value="1"/>
</dbReference>
<evidence type="ECO:0000259" key="7">
    <source>
        <dbReference type="PROSITE" id="PS51898"/>
    </source>
</evidence>
<comment type="function">
    <text evidence="1">Site-specific tyrosine recombinase, which acts by catalyzing the cutting and rejoining of the recombining DNA molecules.</text>
</comment>
<comment type="caution">
    <text evidence="9">The sequence shown here is derived from an EMBL/GenBank/DDBJ whole genome shotgun (WGS) entry which is preliminary data.</text>
</comment>
<evidence type="ECO:0000256" key="4">
    <source>
        <dbReference type="ARBA" id="ARBA00023125"/>
    </source>
</evidence>
<dbReference type="OrthoDB" id="9785687at2"/>
<dbReference type="PANTHER" id="PTHR30349">
    <property type="entry name" value="PHAGE INTEGRASE-RELATED"/>
    <property type="match status" value="1"/>
</dbReference>
<dbReference type="InterPro" id="IPR010998">
    <property type="entry name" value="Integrase_recombinase_N"/>
</dbReference>
<dbReference type="Pfam" id="PF00589">
    <property type="entry name" value="Phage_integrase"/>
    <property type="match status" value="1"/>
</dbReference>
<dbReference type="SUPFAM" id="SSF56349">
    <property type="entry name" value="DNA breaking-rejoining enzymes"/>
    <property type="match status" value="1"/>
</dbReference>
<keyword evidence="4 6" id="KW-0238">DNA-binding</keyword>
<evidence type="ECO:0000256" key="5">
    <source>
        <dbReference type="ARBA" id="ARBA00023172"/>
    </source>
</evidence>
<dbReference type="EMBL" id="RKRE01000002">
    <property type="protein sequence ID" value="RPF47109.1"/>
    <property type="molecule type" value="Genomic_DNA"/>
</dbReference>
<dbReference type="Gene3D" id="1.10.150.130">
    <property type="match status" value="1"/>
</dbReference>
<keyword evidence="3" id="KW-0229">DNA integration</keyword>
<evidence type="ECO:0000256" key="6">
    <source>
        <dbReference type="PROSITE-ProRule" id="PRU01248"/>
    </source>
</evidence>
<evidence type="ECO:0000259" key="8">
    <source>
        <dbReference type="PROSITE" id="PS51900"/>
    </source>
</evidence>
<gene>
    <name evidence="9" type="ORF">EDD75_1382</name>
</gene>
<keyword evidence="5" id="KW-0233">DNA recombination</keyword>
<dbReference type="Gene3D" id="1.10.443.10">
    <property type="entry name" value="Intergrase catalytic core"/>
    <property type="match status" value="1"/>
</dbReference>
<dbReference type="Pfam" id="PF14659">
    <property type="entry name" value="Phage_int_SAM_3"/>
    <property type="match status" value="1"/>
</dbReference>
<proteinExistence type="inferred from homology"/>
<evidence type="ECO:0000256" key="2">
    <source>
        <dbReference type="ARBA" id="ARBA00008857"/>
    </source>
</evidence>
<sequence length="394" mass="44986">MRGSIRRQAKDSWRITISLGKNPKTEKYEKYQETIRGKKANAEKRLAELIAQLEKGYTINPERITFGEFLDKWLADYGRSNLSERTLYDYTHIINYHVKPELGDIPLVKLHPAHLREFYGKLLREGRKDNKRSVGPGLSPAYVRKVHVIIHEALKHAVRWELAYRNVADAVDPPKVTRQEIRPLTERELDRLFGAVKDSYLYVPTCIAVATGLRLGEVLALRWEDVDLKHGVITVKRAQKVRRQKTENGTTYEITYGPPKSKNSKRSVEIPPSLVELLKHHRLAQKKDKLFFGAAYQDNGLVCCLQDGRPIRNESFGSHFRDVAHKAGLKISFHSLRHCHASWLVRMGESLKVVSARLGHSGIGITADYYAHLFPDAQKEAAKKVDSLLADKLT</sequence>
<name>A0A3N5APR4_9THEO</name>
<protein>
    <submittedName>
        <fullName evidence="9">Site-specific recombinase XerD</fullName>
    </submittedName>
</protein>
<dbReference type="GO" id="GO:0015074">
    <property type="term" value="P:DNA integration"/>
    <property type="evidence" value="ECO:0007669"/>
    <property type="project" value="UniProtKB-KW"/>
</dbReference>
<dbReference type="PROSITE" id="PS51898">
    <property type="entry name" value="TYR_RECOMBINASE"/>
    <property type="match status" value="1"/>
</dbReference>
<dbReference type="InterPro" id="IPR044068">
    <property type="entry name" value="CB"/>
</dbReference>
<dbReference type="GO" id="GO:0003677">
    <property type="term" value="F:DNA binding"/>
    <property type="evidence" value="ECO:0007669"/>
    <property type="project" value="UniProtKB-UniRule"/>
</dbReference>
<dbReference type="PANTHER" id="PTHR30349:SF41">
    <property type="entry name" value="INTEGRASE_RECOMBINASE PROTEIN MJ0367-RELATED"/>
    <property type="match status" value="1"/>
</dbReference>
<keyword evidence="10" id="KW-1185">Reference proteome</keyword>
<dbReference type="InterPro" id="IPR004107">
    <property type="entry name" value="Integrase_SAM-like_N"/>
</dbReference>
<feature type="domain" description="Core-binding (CB)" evidence="8">
    <location>
        <begin position="64"/>
        <end position="158"/>
    </location>
</feature>
<dbReference type="InterPro" id="IPR011010">
    <property type="entry name" value="DNA_brk_join_enz"/>
</dbReference>
<comment type="similarity">
    <text evidence="2">Belongs to the 'phage' integrase family.</text>
</comment>
<reference evidence="9 10" key="1">
    <citation type="submission" date="2018-11" db="EMBL/GenBank/DDBJ databases">
        <title>Genomic Encyclopedia of Type Strains, Phase IV (KMG-IV): sequencing the most valuable type-strain genomes for metagenomic binning, comparative biology and taxonomic classification.</title>
        <authorList>
            <person name="Goeker M."/>
        </authorList>
    </citation>
    <scope>NUCLEOTIDE SEQUENCE [LARGE SCALE GENOMIC DNA]</scope>
    <source>
        <strain evidence="9 10">DSM 102936</strain>
    </source>
</reference>
<evidence type="ECO:0000256" key="3">
    <source>
        <dbReference type="ARBA" id="ARBA00022908"/>
    </source>
</evidence>
<feature type="domain" description="Tyr recombinase" evidence="7">
    <location>
        <begin position="179"/>
        <end position="383"/>
    </location>
</feature>
<evidence type="ECO:0000313" key="10">
    <source>
        <dbReference type="Proteomes" id="UP000282654"/>
    </source>
</evidence>
<dbReference type="InterPro" id="IPR002104">
    <property type="entry name" value="Integrase_catalytic"/>
</dbReference>
<evidence type="ECO:0000313" key="9">
    <source>
        <dbReference type="EMBL" id="RPF47109.1"/>
    </source>
</evidence>
<evidence type="ECO:0000256" key="1">
    <source>
        <dbReference type="ARBA" id="ARBA00003283"/>
    </source>
</evidence>
<organism evidence="9 10">
    <name type="scientific">Thermodesulfitimonas autotrophica</name>
    <dbReference type="NCBI Taxonomy" id="1894989"/>
    <lineage>
        <taxon>Bacteria</taxon>
        <taxon>Bacillati</taxon>
        <taxon>Bacillota</taxon>
        <taxon>Clostridia</taxon>
        <taxon>Thermoanaerobacterales</taxon>
        <taxon>Thermoanaerobacteraceae</taxon>
        <taxon>Thermodesulfitimonas</taxon>
    </lineage>
</organism>